<dbReference type="AlphaFoldDB" id="A0AAP0HW21"/>
<sequence length="175" mass="18530">MANDVVKYLSGKGLVTTATTTIDATFSMERIIRSSQHDSTGTIRTSQHDSTSDAHGLKYVQHGKKGNNFEVKCPGAKLDALGRDLCPCPLLGCPGALPLGALHHTMMSPPSGNLPGVALRTPVRDALASSNDVRGGPFGHPLFLHGLLMGPIWWRPYSRLDEGSGGATLISIGPY</sequence>
<reference evidence="2 3" key="1">
    <citation type="submission" date="2024-01" db="EMBL/GenBank/DDBJ databases">
        <title>Genome assemblies of Stephania.</title>
        <authorList>
            <person name="Yang L."/>
        </authorList>
    </citation>
    <scope>NUCLEOTIDE SEQUENCE [LARGE SCALE GENOMIC DNA]</scope>
    <source>
        <strain evidence="2">YNDBR</strain>
        <tissue evidence="2">Leaf</tissue>
    </source>
</reference>
<dbReference type="EMBL" id="JBBNAF010000011">
    <property type="protein sequence ID" value="KAK9099119.1"/>
    <property type="molecule type" value="Genomic_DNA"/>
</dbReference>
<gene>
    <name evidence="2" type="ORF">Syun_026164</name>
</gene>
<accession>A0AAP0HW21</accession>
<evidence type="ECO:0000313" key="2">
    <source>
        <dbReference type="EMBL" id="KAK9099119.1"/>
    </source>
</evidence>
<protein>
    <submittedName>
        <fullName evidence="2">Uncharacterized protein</fullName>
    </submittedName>
</protein>
<proteinExistence type="predicted"/>
<keyword evidence="3" id="KW-1185">Reference proteome</keyword>
<dbReference type="Proteomes" id="UP001420932">
    <property type="component" value="Unassembled WGS sequence"/>
</dbReference>
<name>A0AAP0HW21_9MAGN</name>
<comment type="caution">
    <text evidence="2">The sequence shown here is derived from an EMBL/GenBank/DDBJ whole genome shotgun (WGS) entry which is preliminary data.</text>
</comment>
<evidence type="ECO:0000256" key="1">
    <source>
        <dbReference type="SAM" id="MobiDB-lite"/>
    </source>
</evidence>
<organism evidence="2 3">
    <name type="scientific">Stephania yunnanensis</name>
    <dbReference type="NCBI Taxonomy" id="152371"/>
    <lineage>
        <taxon>Eukaryota</taxon>
        <taxon>Viridiplantae</taxon>
        <taxon>Streptophyta</taxon>
        <taxon>Embryophyta</taxon>
        <taxon>Tracheophyta</taxon>
        <taxon>Spermatophyta</taxon>
        <taxon>Magnoliopsida</taxon>
        <taxon>Ranunculales</taxon>
        <taxon>Menispermaceae</taxon>
        <taxon>Menispermoideae</taxon>
        <taxon>Cissampelideae</taxon>
        <taxon>Stephania</taxon>
    </lineage>
</organism>
<evidence type="ECO:0000313" key="3">
    <source>
        <dbReference type="Proteomes" id="UP001420932"/>
    </source>
</evidence>
<feature type="region of interest" description="Disordered" evidence="1">
    <location>
        <begin position="35"/>
        <end position="54"/>
    </location>
</feature>